<reference evidence="2" key="1">
    <citation type="journal article" date="2021" name="Proc. Natl. Acad. Sci. U.S.A.">
        <title>A Catalog of Tens of Thousands of Viruses from Human Metagenomes Reveals Hidden Associations with Chronic Diseases.</title>
        <authorList>
            <person name="Tisza M.J."/>
            <person name="Buck C.B."/>
        </authorList>
    </citation>
    <scope>NUCLEOTIDE SEQUENCE</scope>
    <source>
        <strain evidence="2">Ctj9o3</strain>
    </source>
</reference>
<sequence>MEKRENKIDWQRKLASRKMWLSIASFVSMLVVALGGGQNSATQISALIMAGASVIGYVIGEGLADGGNKKEES</sequence>
<protein>
    <submittedName>
        <fullName evidence="2">Holin</fullName>
    </submittedName>
</protein>
<evidence type="ECO:0000256" key="1">
    <source>
        <dbReference type="SAM" id="Phobius"/>
    </source>
</evidence>
<evidence type="ECO:0000313" key="2">
    <source>
        <dbReference type="EMBL" id="DAD79821.1"/>
    </source>
</evidence>
<dbReference type="EMBL" id="BK014873">
    <property type="protein sequence ID" value="DAD79821.1"/>
    <property type="molecule type" value="Genomic_DNA"/>
</dbReference>
<name>A0A8S5MBY3_9CAUD</name>
<feature type="transmembrane region" description="Helical" evidence="1">
    <location>
        <begin position="44"/>
        <end position="64"/>
    </location>
</feature>
<keyword evidence="1" id="KW-0812">Transmembrane</keyword>
<organism evidence="2">
    <name type="scientific">Myoviridae sp. ctj9o3</name>
    <dbReference type="NCBI Taxonomy" id="2826688"/>
    <lineage>
        <taxon>Viruses</taxon>
        <taxon>Duplodnaviria</taxon>
        <taxon>Heunggongvirae</taxon>
        <taxon>Uroviricota</taxon>
        <taxon>Caudoviricetes</taxon>
    </lineage>
</organism>
<feature type="transmembrane region" description="Helical" evidence="1">
    <location>
        <begin position="20"/>
        <end position="38"/>
    </location>
</feature>
<accession>A0A8S5MBY3</accession>
<proteinExistence type="predicted"/>
<keyword evidence="1" id="KW-1133">Transmembrane helix</keyword>
<keyword evidence="1" id="KW-0472">Membrane</keyword>